<feature type="transmembrane region" description="Helical" evidence="1">
    <location>
        <begin position="12"/>
        <end position="33"/>
    </location>
</feature>
<name>A0A2G7H7R0_9CLOT</name>
<keyword evidence="1" id="KW-0472">Membrane</keyword>
<comment type="caution">
    <text evidence="2">The sequence shown here is derived from an EMBL/GenBank/DDBJ whole genome shotgun (WGS) entry which is preliminary data.</text>
</comment>
<feature type="transmembrane region" description="Helical" evidence="1">
    <location>
        <begin position="39"/>
        <end position="58"/>
    </location>
</feature>
<gene>
    <name evidence="2" type="ORF">CS538_16520</name>
</gene>
<dbReference type="EMBL" id="PEIK01000017">
    <property type="protein sequence ID" value="PIH00766.1"/>
    <property type="molecule type" value="Genomic_DNA"/>
</dbReference>
<keyword evidence="3" id="KW-1185">Reference proteome</keyword>
<dbReference type="AlphaFoldDB" id="A0A2G7H7R0"/>
<reference evidence="2 3" key="1">
    <citation type="submission" date="2017-10" db="EMBL/GenBank/DDBJ databases">
        <title>Reclassification of Eubacterium combesii and discrepancies in the nomenclature of botulinum neurotoxin producing clostridia. Request for an Opinion.</title>
        <authorList>
            <person name="Dobritsa A.P."/>
            <person name="Kutumbaka K.K."/>
            <person name="Samadpour M."/>
        </authorList>
    </citation>
    <scope>NUCLEOTIDE SEQUENCE [LARGE SCALE GENOMIC DNA]</scope>
    <source>
        <strain evidence="2 3">DSM 20696</strain>
    </source>
</reference>
<evidence type="ECO:0000313" key="2">
    <source>
        <dbReference type="EMBL" id="PIH00766.1"/>
    </source>
</evidence>
<organism evidence="2 3">
    <name type="scientific">Clostridium combesii</name>
    <dbReference type="NCBI Taxonomy" id="39481"/>
    <lineage>
        <taxon>Bacteria</taxon>
        <taxon>Bacillati</taxon>
        <taxon>Bacillota</taxon>
        <taxon>Clostridia</taxon>
        <taxon>Eubacteriales</taxon>
        <taxon>Clostridiaceae</taxon>
        <taxon>Clostridium</taxon>
    </lineage>
</organism>
<evidence type="ECO:0000256" key="1">
    <source>
        <dbReference type="SAM" id="Phobius"/>
    </source>
</evidence>
<sequence>MHNIYIKFYLIAFIHIITYKIMISLPSIILPAVMDLYTFFHEIITAKNLLIIKLFIIFKIP</sequence>
<keyword evidence="1" id="KW-0812">Transmembrane</keyword>
<keyword evidence="1" id="KW-1133">Transmembrane helix</keyword>
<proteinExistence type="predicted"/>
<evidence type="ECO:0000313" key="3">
    <source>
        <dbReference type="Proteomes" id="UP000231322"/>
    </source>
</evidence>
<dbReference type="Proteomes" id="UP000231322">
    <property type="component" value="Unassembled WGS sequence"/>
</dbReference>
<accession>A0A2G7H7R0</accession>
<protein>
    <submittedName>
        <fullName evidence="2">Uncharacterized protein</fullName>
    </submittedName>
</protein>